<name>A0ABU3MZ63_9SPHN</name>
<protein>
    <submittedName>
        <fullName evidence="1">Uncharacterized protein</fullName>
    </submittedName>
</protein>
<evidence type="ECO:0000313" key="1">
    <source>
        <dbReference type="EMBL" id="MDT8757579.1"/>
    </source>
</evidence>
<comment type="caution">
    <text evidence="1">The sequence shown here is derived from an EMBL/GenBank/DDBJ whole genome shotgun (WGS) entry which is preliminary data.</text>
</comment>
<sequence>MEFEEVDAPPGWQFQIGPQVEGFLEGLVNSNTATFYVSPSQSTSLTLAEVSTTSGSTWSPLPNGQWVRVSGGANNIQYRINVPRGWQLKFVTAID</sequence>
<reference evidence="1" key="1">
    <citation type="submission" date="2022-04" db="EMBL/GenBank/DDBJ databases">
        <title>Tomato heritable bacteria conferring resistance against bacterial wilt.</title>
        <authorList>
            <person name="Yin J."/>
        </authorList>
    </citation>
    <scope>NUCLEOTIDE SEQUENCE</scope>
    <source>
        <strain evidence="1">Cra20</strain>
    </source>
</reference>
<organism evidence="1">
    <name type="scientific">Sphingomonas psychrotolerans</name>
    <dbReference type="NCBI Taxonomy" id="1327635"/>
    <lineage>
        <taxon>Bacteria</taxon>
        <taxon>Pseudomonadati</taxon>
        <taxon>Pseudomonadota</taxon>
        <taxon>Alphaproteobacteria</taxon>
        <taxon>Sphingomonadales</taxon>
        <taxon>Sphingomonadaceae</taxon>
        <taxon>Sphingomonas</taxon>
    </lineage>
</organism>
<accession>A0ABU3MZ63</accession>
<proteinExistence type="predicted"/>
<gene>
    <name evidence="1" type="ORF">MZO42_02610</name>
</gene>
<dbReference type="EMBL" id="JALMLT010000001">
    <property type="protein sequence ID" value="MDT8757579.1"/>
    <property type="molecule type" value="Genomic_DNA"/>
</dbReference>